<proteinExistence type="predicted"/>
<dbReference type="AlphaFoldDB" id="A0A1M6R549"/>
<evidence type="ECO:0000259" key="1">
    <source>
        <dbReference type="Pfam" id="PF07872"/>
    </source>
</evidence>
<feature type="domain" description="DUF1659" evidence="1">
    <location>
        <begin position="3"/>
        <end position="72"/>
    </location>
</feature>
<organism evidence="2 3">
    <name type="scientific">Hathewaya proteolytica DSM 3090</name>
    <dbReference type="NCBI Taxonomy" id="1121331"/>
    <lineage>
        <taxon>Bacteria</taxon>
        <taxon>Bacillati</taxon>
        <taxon>Bacillota</taxon>
        <taxon>Clostridia</taxon>
        <taxon>Eubacteriales</taxon>
        <taxon>Clostridiaceae</taxon>
        <taxon>Hathewaya</taxon>
    </lineage>
</organism>
<dbReference type="Pfam" id="PF07872">
    <property type="entry name" value="DUF1659"/>
    <property type="match status" value="1"/>
</dbReference>
<dbReference type="InterPro" id="IPR012454">
    <property type="entry name" value="DUF1659"/>
</dbReference>
<sequence>MAAKSVVLNKTLALECNVGVDGKGKEIIKKQRFKNLKVTLSENEILAVGKAIESLLGTTVAGMLLEQDSQIVSE</sequence>
<dbReference type="STRING" id="1121331.SAMN02745248_02201"/>
<evidence type="ECO:0000313" key="3">
    <source>
        <dbReference type="Proteomes" id="UP000183952"/>
    </source>
</evidence>
<evidence type="ECO:0000313" key="2">
    <source>
        <dbReference type="EMBL" id="SHK27457.1"/>
    </source>
</evidence>
<name>A0A1M6R549_9CLOT</name>
<dbReference type="EMBL" id="FRAD01000020">
    <property type="protein sequence ID" value="SHK27457.1"/>
    <property type="molecule type" value="Genomic_DNA"/>
</dbReference>
<accession>A0A1M6R549</accession>
<dbReference type="RefSeq" id="WP_072904131.1">
    <property type="nucleotide sequence ID" value="NZ_FRAD01000020.1"/>
</dbReference>
<reference evidence="2 3" key="1">
    <citation type="submission" date="2016-11" db="EMBL/GenBank/DDBJ databases">
        <authorList>
            <person name="Jaros S."/>
            <person name="Januszkiewicz K."/>
            <person name="Wedrychowicz H."/>
        </authorList>
    </citation>
    <scope>NUCLEOTIDE SEQUENCE [LARGE SCALE GENOMIC DNA]</scope>
    <source>
        <strain evidence="2 3">DSM 3090</strain>
    </source>
</reference>
<keyword evidence="3" id="KW-1185">Reference proteome</keyword>
<dbReference type="Proteomes" id="UP000183952">
    <property type="component" value="Unassembled WGS sequence"/>
</dbReference>
<protein>
    <recommendedName>
        <fullName evidence="1">DUF1659 domain-containing protein</fullName>
    </recommendedName>
</protein>
<gene>
    <name evidence="2" type="ORF">SAMN02745248_02201</name>
</gene>